<accession>A0A6S6SDI5</accession>
<dbReference type="GO" id="GO:0009982">
    <property type="term" value="F:pseudouridine synthase activity"/>
    <property type="evidence" value="ECO:0007669"/>
    <property type="project" value="InterPro"/>
</dbReference>
<dbReference type="GO" id="GO:0000455">
    <property type="term" value="P:enzyme-directed rRNA pseudouridine synthesis"/>
    <property type="evidence" value="ECO:0007669"/>
    <property type="project" value="TreeGrafter"/>
</dbReference>
<reference evidence="7" key="1">
    <citation type="submission" date="2020-01" db="EMBL/GenBank/DDBJ databases">
        <authorList>
            <person name="Meier V. D."/>
            <person name="Meier V D."/>
        </authorList>
    </citation>
    <scope>NUCLEOTIDE SEQUENCE</scope>
    <source>
        <strain evidence="7">HLG_WM_MAG_12</strain>
    </source>
</reference>
<dbReference type="Pfam" id="PF00849">
    <property type="entry name" value="PseudoU_synth_2"/>
    <property type="match status" value="1"/>
</dbReference>
<sequence>MPFIKQRYFVHTPIRAQIFLMRYLHYTPKTAQRLIAKSRFYENDEYITKPSQIISGDITIVVFKGVTRGLKPIYENKYFALFEKPNDLLVHPKNIFTEYSLLDEIKYYLGKEACLAHRIDFATSGLVLVSKAKKYEQEIKELFEERTIQKTYEVVVEGEIKEKITINKPLKKNSDINSKEKVIVHKYGRVAITDISPIKYDKLSNTTKIYAKPKTGRMHQIRVHLNSIGHRIVGDPLYGVSFEISDKYLDNKLTNEDKIKYLGANRLMLHAKQLDFDFKDTTFSLKSEESL</sequence>
<organism evidence="7">
    <name type="scientific">uncultured Campylobacterales bacterium</name>
    <dbReference type="NCBI Taxonomy" id="352960"/>
    <lineage>
        <taxon>Bacteria</taxon>
        <taxon>Pseudomonadati</taxon>
        <taxon>Campylobacterota</taxon>
        <taxon>Epsilonproteobacteria</taxon>
        <taxon>Campylobacterales</taxon>
        <taxon>environmental samples</taxon>
    </lineage>
</organism>
<evidence type="ECO:0000259" key="6">
    <source>
        <dbReference type="Pfam" id="PF00849"/>
    </source>
</evidence>
<dbReference type="InterPro" id="IPR020103">
    <property type="entry name" value="PsdUridine_synth_cat_dom_sf"/>
</dbReference>
<feature type="domain" description="Pseudouridine synthase RsuA/RluA-like" evidence="6">
    <location>
        <begin position="79"/>
        <end position="226"/>
    </location>
</feature>
<name>A0A6S6SDI5_9BACT</name>
<keyword evidence="3" id="KW-0413">Isomerase</keyword>
<dbReference type="CDD" id="cd02869">
    <property type="entry name" value="PseudoU_synth_RluA_like"/>
    <property type="match status" value="1"/>
</dbReference>
<evidence type="ECO:0000256" key="4">
    <source>
        <dbReference type="ARBA" id="ARBA00031870"/>
    </source>
</evidence>
<dbReference type="GO" id="GO:0140098">
    <property type="term" value="F:catalytic activity, acting on RNA"/>
    <property type="evidence" value="ECO:0007669"/>
    <property type="project" value="UniProtKB-ARBA"/>
</dbReference>
<dbReference type="PANTHER" id="PTHR21600:SF44">
    <property type="entry name" value="RIBOSOMAL LARGE SUBUNIT PSEUDOURIDINE SYNTHASE D"/>
    <property type="match status" value="1"/>
</dbReference>
<evidence type="ECO:0000256" key="1">
    <source>
        <dbReference type="ARBA" id="ARBA00000073"/>
    </source>
</evidence>
<dbReference type="PROSITE" id="PS01129">
    <property type="entry name" value="PSI_RLU"/>
    <property type="match status" value="1"/>
</dbReference>
<comment type="similarity">
    <text evidence="2">Belongs to the pseudouridine synthase RluA family.</text>
</comment>
<dbReference type="InterPro" id="IPR050188">
    <property type="entry name" value="RluA_PseudoU_synthase"/>
</dbReference>
<gene>
    <name evidence="7" type="ORF">HELGO_WM11001</name>
</gene>
<proteinExistence type="inferred from homology"/>
<dbReference type="InterPro" id="IPR006224">
    <property type="entry name" value="PsdUridine_synth_RluA-like_CS"/>
</dbReference>
<dbReference type="SUPFAM" id="SSF55120">
    <property type="entry name" value="Pseudouridine synthase"/>
    <property type="match status" value="1"/>
</dbReference>
<dbReference type="EMBL" id="CACVAW010000004">
    <property type="protein sequence ID" value="CAA6800878.1"/>
    <property type="molecule type" value="Genomic_DNA"/>
</dbReference>
<dbReference type="AlphaFoldDB" id="A0A6S6SDI5"/>
<comment type="catalytic activity">
    <reaction evidence="1">
        <text>a uridine in RNA = a pseudouridine in RNA</text>
        <dbReference type="Rhea" id="RHEA:48348"/>
        <dbReference type="Rhea" id="RHEA-COMP:12068"/>
        <dbReference type="Rhea" id="RHEA-COMP:12069"/>
        <dbReference type="ChEBI" id="CHEBI:65314"/>
        <dbReference type="ChEBI" id="CHEBI:65315"/>
    </reaction>
</comment>
<dbReference type="Gene3D" id="3.30.2350.10">
    <property type="entry name" value="Pseudouridine synthase"/>
    <property type="match status" value="1"/>
</dbReference>
<protein>
    <recommendedName>
        <fullName evidence="4">RNA pseudouridylate synthase</fullName>
    </recommendedName>
    <alternativeName>
        <fullName evidence="5">RNA-uridine isomerase</fullName>
    </alternativeName>
</protein>
<evidence type="ECO:0000256" key="3">
    <source>
        <dbReference type="ARBA" id="ARBA00023235"/>
    </source>
</evidence>
<dbReference type="PANTHER" id="PTHR21600">
    <property type="entry name" value="MITOCHONDRIAL RNA PSEUDOURIDINE SYNTHASE"/>
    <property type="match status" value="1"/>
</dbReference>
<evidence type="ECO:0000313" key="7">
    <source>
        <dbReference type="EMBL" id="CAA6800878.1"/>
    </source>
</evidence>
<evidence type="ECO:0000256" key="5">
    <source>
        <dbReference type="ARBA" id="ARBA00033164"/>
    </source>
</evidence>
<dbReference type="GO" id="GO:0003723">
    <property type="term" value="F:RNA binding"/>
    <property type="evidence" value="ECO:0007669"/>
    <property type="project" value="InterPro"/>
</dbReference>
<evidence type="ECO:0000256" key="2">
    <source>
        <dbReference type="ARBA" id="ARBA00010876"/>
    </source>
</evidence>
<dbReference type="InterPro" id="IPR006145">
    <property type="entry name" value="PsdUridine_synth_RsuA/RluA"/>
</dbReference>